<dbReference type="EMBL" id="KL197759">
    <property type="protein sequence ID" value="KDQ50531.1"/>
    <property type="molecule type" value="Genomic_DNA"/>
</dbReference>
<dbReference type="PROSITE" id="PS50181">
    <property type="entry name" value="FBOX"/>
    <property type="match status" value="1"/>
</dbReference>
<dbReference type="CDD" id="cd09917">
    <property type="entry name" value="F-box_SF"/>
    <property type="match status" value="1"/>
</dbReference>
<sequence length="361" mass="41062">MMSAELVLGCVFLELPLEIFEEILDYLDKLRDILSLALTCKSFCKILIPDHLIYRHIDANLLHTTLWQKFAASPSLGHRVVSLHVHHDLDNRSTLEAVQLVSEAEGMLCSVVRLMRRLETFHWNGGRRPLLKNEIWKALKQYCPRLRGLRVEVQTDERNSMYSSELFQISNLESFHFIHAMGRDSEIPSSRGLFALLTASPNLRVLELANFVIPGGPTPNIDDVLRDICWPHLDTLDLQGFAFHARPFESFLVQHPSITSLRIRDCHTGLIPIGIGLLPNLRKFHGHREQVTLICAAKCPVEILGTVEFNVHDVMWLGSAFVTVHTTLREVRTEGQPIKSDSFARMARVLPDVRILFNTAV</sequence>
<protein>
    <recommendedName>
        <fullName evidence="1">F-box domain-containing protein</fullName>
    </recommendedName>
</protein>
<evidence type="ECO:0000259" key="1">
    <source>
        <dbReference type="PROSITE" id="PS50181"/>
    </source>
</evidence>
<dbReference type="Gene3D" id="3.80.10.10">
    <property type="entry name" value="Ribonuclease Inhibitor"/>
    <property type="match status" value="1"/>
</dbReference>
<dbReference type="InterPro" id="IPR032675">
    <property type="entry name" value="LRR_dom_sf"/>
</dbReference>
<accession>A0A067PJ99</accession>
<dbReference type="InParanoid" id="A0A067PJ99"/>
<dbReference type="InterPro" id="IPR036047">
    <property type="entry name" value="F-box-like_dom_sf"/>
</dbReference>
<dbReference type="SUPFAM" id="SSF52047">
    <property type="entry name" value="RNI-like"/>
    <property type="match status" value="1"/>
</dbReference>
<dbReference type="STRING" id="933084.A0A067PJ99"/>
<dbReference type="SUPFAM" id="SSF81383">
    <property type="entry name" value="F-box domain"/>
    <property type="match status" value="1"/>
</dbReference>
<dbReference type="HOGENOM" id="CLU_046444_1_0_1"/>
<evidence type="ECO:0000313" key="3">
    <source>
        <dbReference type="Proteomes" id="UP000027265"/>
    </source>
</evidence>
<dbReference type="SMART" id="SM00256">
    <property type="entry name" value="FBOX"/>
    <property type="match status" value="1"/>
</dbReference>
<keyword evidence="3" id="KW-1185">Reference proteome</keyword>
<dbReference type="Proteomes" id="UP000027265">
    <property type="component" value="Unassembled WGS sequence"/>
</dbReference>
<organism evidence="2 3">
    <name type="scientific">Jaapia argillacea MUCL 33604</name>
    <dbReference type="NCBI Taxonomy" id="933084"/>
    <lineage>
        <taxon>Eukaryota</taxon>
        <taxon>Fungi</taxon>
        <taxon>Dikarya</taxon>
        <taxon>Basidiomycota</taxon>
        <taxon>Agaricomycotina</taxon>
        <taxon>Agaricomycetes</taxon>
        <taxon>Agaricomycetidae</taxon>
        <taxon>Jaapiales</taxon>
        <taxon>Jaapiaceae</taxon>
        <taxon>Jaapia</taxon>
    </lineage>
</organism>
<reference evidence="3" key="1">
    <citation type="journal article" date="2014" name="Proc. Natl. Acad. Sci. U.S.A.">
        <title>Extensive sampling of basidiomycete genomes demonstrates inadequacy of the white-rot/brown-rot paradigm for wood decay fungi.</title>
        <authorList>
            <person name="Riley R."/>
            <person name="Salamov A.A."/>
            <person name="Brown D.W."/>
            <person name="Nagy L.G."/>
            <person name="Floudas D."/>
            <person name="Held B.W."/>
            <person name="Levasseur A."/>
            <person name="Lombard V."/>
            <person name="Morin E."/>
            <person name="Otillar R."/>
            <person name="Lindquist E.A."/>
            <person name="Sun H."/>
            <person name="LaButti K.M."/>
            <person name="Schmutz J."/>
            <person name="Jabbour D."/>
            <person name="Luo H."/>
            <person name="Baker S.E."/>
            <person name="Pisabarro A.G."/>
            <person name="Walton J.D."/>
            <person name="Blanchette R.A."/>
            <person name="Henrissat B."/>
            <person name="Martin F."/>
            <person name="Cullen D."/>
            <person name="Hibbett D.S."/>
            <person name="Grigoriev I.V."/>
        </authorList>
    </citation>
    <scope>NUCLEOTIDE SEQUENCE [LARGE SCALE GENOMIC DNA]</scope>
    <source>
        <strain evidence="3">MUCL 33604</strain>
    </source>
</reference>
<name>A0A067PJ99_9AGAM</name>
<dbReference type="Pfam" id="PF12937">
    <property type="entry name" value="F-box-like"/>
    <property type="match status" value="1"/>
</dbReference>
<dbReference type="OrthoDB" id="3249214at2759"/>
<proteinExistence type="predicted"/>
<feature type="domain" description="F-box" evidence="1">
    <location>
        <begin position="9"/>
        <end position="57"/>
    </location>
</feature>
<dbReference type="InterPro" id="IPR001810">
    <property type="entry name" value="F-box_dom"/>
</dbReference>
<evidence type="ECO:0000313" key="2">
    <source>
        <dbReference type="EMBL" id="KDQ50531.1"/>
    </source>
</evidence>
<gene>
    <name evidence="2" type="ORF">JAAARDRAFT_582685</name>
</gene>
<dbReference type="AlphaFoldDB" id="A0A067PJ99"/>